<dbReference type="Pfam" id="PF00195">
    <property type="entry name" value="Chal_sti_synt_N"/>
    <property type="match status" value="1"/>
</dbReference>
<dbReference type="Pfam" id="PF02797">
    <property type="entry name" value="Chal_sti_synt_C"/>
    <property type="match status" value="1"/>
</dbReference>
<dbReference type="EC" id="2.3.1.-" evidence="6"/>
<evidence type="ECO:0000256" key="1">
    <source>
        <dbReference type="ARBA" id="ARBA00005531"/>
    </source>
</evidence>
<sequence length="354" mass="37786">MEGHMIPVHLNAVATAVPPNVLEQGDIERRVRAQFADSAVVARLLPVFANTGIERRYSCVPVEWYYDEHRWADRNALYRTSALALVEEAATSALARAGLAPEAIDAIVSVSTTGIATPSLEALLMERIPFGRRTARVPIVGLGCVGGALGLARAADLVRSGSFANVLFIGVECCTLWFRRNEITKSNIVATALFGDGAAAAVLSRSGSGARLAAAGEYTFPHSLDIMGWDVADDGLQAIFSRDIPALIGRELRAILDDFLARNDLRIDEIDAFLSHPGGTKVLDALEATFGVAPGSLTDSRAVLRDYGNMSSVTLLFVLERALREGAFANASRGRALLSAMGPGFTAAFLTLER</sequence>
<dbReference type="InterPro" id="IPR012328">
    <property type="entry name" value="Chalcone/stilbene_synt_C"/>
</dbReference>
<dbReference type="PANTHER" id="PTHR11877:SF99">
    <property type="entry name" value="1,3,6,8-TETRAHYDROXYNAPHTHALENE SYNTHASE"/>
    <property type="match status" value="1"/>
</dbReference>
<dbReference type="CDD" id="cd00831">
    <property type="entry name" value="CHS_like"/>
    <property type="match status" value="1"/>
</dbReference>
<dbReference type="InterPro" id="IPR011141">
    <property type="entry name" value="Polyketide_synthase_type-III"/>
</dbReference>
<keyword evidence="2 6" id="KW-0808">Transferase</keyword>
<name>E6PED6_9ZZZZ</name>
<organism evidence="6">
    <name type="scientific">mine drainage metagenome</name>
    <dbReference type="NCBI Taxonomy" id="410659"/>
    <lineage>
        <taxon>unclassified sequences</taxon>
        <taxon>metagenomes</taxon>
        <taxon>ecological metagenomes</taxon>
    </lineage>
</organism>
<evidence type="ECO:0000259" key="5">
    <source>
        <dbReference type="Pfam" id="PF02797"/>
    </source>
</evidence>
<dbReference type="GO" id="GO:0016747">
    <property type="term" value="F:acyltransferase activity, transferring groups other than amino-acyl groups"/>
    <property type="evidence" value="ECO:0007669"/>
    <property type="project" value="InterPro"/>
</dbReference>
<evidence type="ECO:0000313" key="6">
    <source>
        <dbReference type="EMBL" id="CBH74821.1"/>
    </source>
</evidence>
<dbReference type="GO" id="GO:0030639">
    <property type="term" value="P:polyketide biosynthetic process"/>
    <property type="evidence" value="ECO:0007669"/>
    <property type="project" value="TreeGrafter"/>
</dbReference>
<comment type="similarity">
    <text evidence="1">Belongs to the thiolase-like superfamily. Chalcone/stilbene synthases family.</text>
</comment>
<dbReference type="Gene3D" id="3.40.47.10">
    <property type="match status" value="2"/>
</dbReference>
<dbReference type="AlphaFoldDB" id="E6PED6"/>
<protein>
    <submittedName>
        <fullName evidence="6">Terpene family molecule synthase</fullName>
        <ecNumber evidence="6">2.3.1.-</ecNumber>
    </submittedName>
</protein>
<dbReference type="PANTHER" id="PTHR11877">
    <property type="entry name" value="HYDROXYMETHYLGLUTARYL-COA SYNTHASE"/>
    <property type="match status" value="1"/>
</dbReference>
<dbReference type="EMBL" id="CABL01000004">
    <property type="protein sequence ID" value="CBH74821.1"/>
    <property type="molecule type" value="Genomic_DNA"/>
</dbReference>
<evidence type="ECO:0000259" key="4">
    <source>
        <dbReference type="Pfam" id="PF00195"/>
    </source>
</evidence>
<feature type="domain" description="Chalcone/stilbene synthase C-terminal" evidence="5">
    <location>
        <begin position="218"/>
        <end position="348"/>
    </location>
</feature>
<feature type="domain" description="Chalcone/stilbene synthase N-terminal" evidence="4">
    <location>
        <begin position="10"/>
        <end position="203"/>
    </location>
</feature>
<comment type="caution">
    <text evidence="6">The sequence shown here is derived from an EMBL/GenBank/DDBJ whole genome shotgun (WGS) entry which is preliminary data.</text>
</comment>
<dbReference type="InterPro" id="IPR001099">
    <property type="entry name" value="Chalcone/stilbene_synt_N"/>
</dbReference>
<keyword evidence="3 6" id="KW-0012">Acyltransferase</keyword>
<evidence type="ECO:0000256" key="3">
    <source>
        <dbReference type="ARBA" id="ARBA00023315"/>
    </source>
</evidence>
<proteinExistence type="inferred from homology"/>
<dbReference type="PIRSF" id="PIRSF000451">
    <property type="entry name" value="PKS_III"/>
    <property type="match status" value="1"/>
</dbReference>
<gene>
    <name evidence="6" type="primary">bcsA</name>
    <name evidence="6" type="ORF">CARN1_0355</name>
</gene>
<evidence type="ECO:0000256" key="2">
    <source>
        <dbReference type="ARBA" id="ARBA00022679"/>
    </source>
</evidence>
<reference evidence="6" key="1">
    <citation type="submission" date="2009-10" db="EMBL/GenBank/DDBJ databases">
        <title>Diversity of trophic interactions inside an arsenic-rich microbial ecosystem.</title>
        <authorList>
            <person name="Bertin P.N."/>
            <person name="Heinrich-Salmeron A."/>
            <person name="Pelletier E."/>
            <person name="Goulhen-Chollet F."/>
            <person name="Arsene-Ploetze F."/>
            <person name="Gallien S."/>
            <person name="Calteau A."/>
            <person name="Vallenet D."/>
            <person name="Casiot C."/>
            <person name="Chane-Woon-Ming B."/>
            <person name="Giloteaux L."/>
            <person name="Barakat M."/>
            <person name="Bonnefoy V."/>
            <person name="Bruneel O."/>
            <person name="Chandler M."/>
            <person name="Cleiss J."/>
            <person name="Duran R."/>
            <person name="Elbaz-Poulichet F."/>
            <person name="Fonknechten N."/>
            <person name="Lauga B."/>
            <person name="Mornico D."/>
            <person name="Ortet P."/>
            <person name="Schaeffer C."/>
            <person name="Siguier P."/>
            <person name="Alexander Thil Smith A."/>
            <person name="Van Dorsselaer A."/>
            <person name="Weissenbach J."/>
            <person name="Medigue C."/>
            <person name="Le Paslier D."/>
        </authorList>
    </citation>
    <scope>NUCLEOTIDE SEQUENCE</scope>
</reference>
<accession>E6PED6</accession>
<dbReference type="InterPro" id="IPR016039">
    <property type="entry name" value="Thiolase-like"/>
</dbReference>
<dbReference type="SUPFAM" id="SSF53901">
    <property type="entry name" value="Thiolase-like"/>
    <property type="match status" value="1"/>
</dbReference>